<reference evidence="1 2" key="2">
    <citation type="journal article" date="2022" name="Mol. Ecol. Resour.">
        <title>The genomes of chicory, endive, great burdock and yacon provide insights into Asteraceae paleo-polyploidization history and plant inulin production.</title>
        <authorList>
            <person name="Fan W."/>
            <person name="Wang S."/>
            <person name="Wang H."/>
            <person name="Wang A."/>
            <person name="Jiang F."/>
            <person name="Liu H."/>
            <person name="Zhao H."/>
            <person name="Xu D."/>
            <person name="Zhang Y."/>
        </authorList>
    </citation>
    <scope>NUCLEOTIDE SEQUENCE [LARGE SCALE GENOMIC DNA]</scope>
    <source>
        <strain evidence="2">cv. Yunnan</strain>
        <tissue evidence="1">Leaves</tissue>
    </source>
</reference>
<name>A0ACB9HHE4_9ASTR</name>
<organism evidence="1 2">
    <name type="scientific">Smallanthus sonchifolius</name>
    <dbReference type="NCBI Taxonomy" id="185202"/>
    <lineage>
        <taxon>Eukaryota</taxon>
        <taxon>Viridiplantae</taxon>
        <taxon>Streptophyta</taxon>
        <taxon>Embryophyta</taxon>
        <taxon>Tracheophyta</taxon>
        <taxon>Spermatophyta</taxon>
        <taxon>Magnoliopsida</taxon>
        <taxon>eudicotyledons</taxon>
        <taxon>Gunneridae</taxon>
        <taxon>Pentapetalae</taxon>
        <taxon>asterids</taxon>
        <taxon>campanulids</taxon>
        <taxon>Asterales</taxon>
        <taxon>Asteraceae</taxon>
        <taxon>Asteroideae</taxon>
        <taxon>Heliantheae alliance</taxon>
        <taxon>Millerieae</taxon>
        <taxon>Smallanthus</taxon>
    </lineage>
</organism>
<proteinExistence type="predicted"/>
<comment type="caution">
    <text evidence="1">The sequence shown here is derived from an EMBL/GenBank/DDBJ whole genome shotgun (WGS) entry which is preliminary data.</text>
</comment>
<accession>A0ACB9HHE4</accession>
<dbReference type="EMBL" id="CM042029">
    <property type="protein sequence ID" value="KAI3795017.1"/>
    <property type="molecule type" value="Genomic_DNA"/>
</dbReference>
<evidence type="ECO:0000313" key="1">
    <source>
        <dbReference type="EMBL" id="KAI3795017.1"/>
    </source>
</evidence>
<gene>
    <name evidence="1" type="ORF">L1987_37660</name>
</gene>
<keyword evidence="2" id="KW-1185">Reference proteome</keyword>
<sequence>MEGAIANNIAKPGCLTECGNIKVPYPFGIGTECSLNLSFNLTCDTSSESARLLLGDGTIQIYDISDLEFRISTIVSYNCYNQNGFVDGYSFSGIDLQPVKEFTFSEKNRFTVIGCDDFASITGTIEDNFTSGCFG</sequence>
<dbReference type="Proteomes" id="UP001056120">
    <property type="component" value="Linkage Group LG12"/>
</dbReference>
<evidence type="ECO:0000313" key="2">
    <source>
        <dbReference type="Proteomes" id="UP001056120"/>
    </source>
</evidence>
<reference evidence="2" key="1">
    <citation type="journal article" date="2022" name="Mol. Ecol. Resour.">
        <title>The genomes of chicory, endive, great burdock and yacon provide insights into Asteraceae palaeo-polyploidization history and plant inulin production.</title>
        <authorList>
            <person name="Fan W."/>
            <person name="Wang S."/>
            <person name="Wang H."/>
            <person name="Wang A."/>
            <person name="Jiang F."/>
            <person name="Liu H."/>
            <person name="Zhao H."/>
            <person name="Xu D."/>
            <person name="Zhang Y."/>
        </authorList>
    </citation>
    <scope>NUCLEOTIDE SEQUENCE [LARGE SCALE GENOMIC DNA]</scope>
    <source>
        <strain evidence="2">cv. Yunnan</strain>
    </source>
</reference>
<protein>
    <submittedName>
        <fullName evidence="1">Uncharacterized protein</fullName>
    </submittedName>
</protein>